<reference evidence="2 3" key="1">
    <citation type="submission" date="2017-06" db="EMBL/GenBank/DDBJ databases">
        <title>Complete Genome Sequence of the Soil Carbazole-Degrading Bacterium Nocardioides aromaticivorans IC177.</title>
        <authorList>
            <person name="Vejarano F."/>
            <person name="Suzuki-Minakuchi C."/>
            <person name="Ohtsubo Y."/>
            <person name="Tsuda M."/>
            <person name="Okada K."/>
            <person name="Nojiri H."/>
        </authorList>
    </citation>
    <scope>NUCLEOTIDE SEQUENCE [LARGE SCALE GENOMIC DNA]</scope>
    <source>
        <strain evidence="2 3">IC177</strain>
    </source>
</reference>
<proteinExistence type="predicted"/>
<evidence type="ECO:0000313" key="2">
    <source>
        <dbReference type="EMBL" id="QSR27252.1"/>
    </source>
</evidence>
<dbReference type="RefSeq" id="WP_207006286.1">
    <property type="nucleotide sequence ID" value="NZ_CP022295.1"/>
</dbReference>
<feature type="domain" description="DUF3631" evidence="1">
    <location>
        <begin position="177"/>
        <end position="368"/>
    </location>
</feature>
<evidence type="ECO:0000313" key="3">
    <source>
        <dbReference type="Proteomes" id="UP000662818"/>
    </source>
</evidence>
<dbReference type="Proteomes" id="UP000662818">
    <property type="component" value="Chromosome"/>
</dbReference>
<dbReference type="Pfam" id="PF12307">
    <property type="entry name" value="DUF3631"/>
    <property type="match status" value="1"/>
</dbReference>
<name>A0ABX7PN93_9ACTN</name>
<dbReference type="InterPro" id="IPR022081">
    <property type="entry name" value="DUF3631"/>
</dbReference>
<organism evidence="2 3">
    <name type="scientific">Nocardioides aromaticivorans</name>
    <dbReference type="NCBI Taxonomy" id="200618"/>
    <lineage>
        <taxon>Bacteria</taxon>
        <taxon>Bacillati</taxon>
        <taxon>Actinomycetota</taxon>
        <taxon>Actinomycetes</taxon>
        <taxon>Propionibacteriales</taxon>
        <taxon>Nocardioidaceae</taxon>
        <taxon>Nocardioides</taxon>
    </lineage>
</organism>
<evidence type="ECO:0000259" key="1">
    <source>
        <dbReference type="Pfam" id="PF12307"/>
    </source>
</evidence>
<protein>
    <recommendedName>
        <fullName evidence="1">DUF3631 domain-containing protein</fullName>
    </recommendedName>
</protein>
<gene>
    <name evidence="2" type="ORF">CFH99_16650</name>
</gene>
<keyword evidence="3" id="KW-1185">Reference proteome</keyword>
<dbReference type="EMBL" id="CP022295">
    <property type="protein sequence ID" value="QSR27252.1"/>
    <property type="molecule type" value="Genomic_DNA"/>
</dbReference>
<accession>A0ABX7PN93</accession>
<sequence length="386" mass="44042">MTKKTKKRIKPSDHAGLLDEINHFLGRFLVLGEEQKVVLSAYVLHTYIAKHCQQTPYIFIHSPEPECGKSRLMEVLETLVFRPWMIVNPSDAVLFRKVSDKMPTLLWDEIDAVFNPKQAQNHEEQRGMLDQGHRRHGRVPRFINGQVVEFDVYCPKVFAGIGTLPDTLSRRSVPISLKRKRTEELVEDFIYEDVKPQADLIRDRLITWADENGKAIASTRPTELPTTISDRMREGCFSLFAIADALGQGNDFRKALEFILTGDRTDSAETMRMRLLRDLRLVFAEERAIRGAFRGLSTSEIIEGLNDLEESPWRDYYGRGIEPKDIAGLLAPYGVKSVQVKLDGQNIRGYRREGGKHGEGLVDVWRRYLGADDTEVVLEGDVDVDE</sequence>